<keyword evidence="4 12" id="KW-0548">Nucleotidyltransferase</keyword>
<keyword evidence="10 12" id="KW-0238">DNA-binding</keyword>
<dbReference type="InterPro" id="IPR036977">
    <property type="entry name" value="DNA_primase_Znf_CHC2"/>
</dbReference>
<dbReference type="Gene3D" id="1.10.860.10">
    <property type="entry name" value="DNAb Helicase, Chain A"/>
    <property type="match status" value="1"/>
</dbReference>
<comment type="cofactor">
    <cofactor evidence="12 13 14">
        <name>Zn(2+)</name>
        <dbReference type="ChEBI" id="CHEBI:29105"/>
    </cofactor>
    <text evidence="12 13 14">Binds 1 zinc ion per monomer.</text>
</comment>
<dbReference type="InterPro" id="IPR034151">
    <property type="entry name" value="TOPRIM_DnaG_bac"/>
</dbReference>
<dbReference type="InterPro" id="IPR050219">
    <property type="entry name" value="DnaG_primase"/>
</dbReference>
<dbReference type="STRING" id="1048834.TC41_2089"/>
<dbReference type="Gene3D" id="3.90.580.10">
    <property type="entry name" value="Zinc finger, CHC2-type domain"/>
    <property type="match status" value="1"/>
</dbReference>
<dbReference type="PANTHER" id="PTHR30313:SF2">
    <property type="entry name" value="DNA PRIMASE"/>
    <property type="match status" value="1"/>
</dbReference>
<evidence type="ECO:0000256" key="12">
    <source>
        <dbReference type="HAMAP-Rule" id="MF_00974"/>
    </source>
</evidence>
<dbReference type="Gene3D" id="3.40.1360.10">
    <property type="match status" value="1"/>
</dbReference>
<accession>F8IEV4</accession>
<evidence type="ECO:0000256" key="13">
    <source>
        <dbReference type="PIRNR" id="PIRNR002811"/>
    </source>
</evidence>
<feature type="domain" description="Toprim" evidence="15">
    <location>
        <begin position="257"/>
        <end position="336"/>
    </location>
</feature>
<dbReference type="PIRSF" id="PIRSF002811">
    <property type="entry name" value="DnaG"/>
    <property type="match status" value="1"/>
</dbReference>
<dbReference type="FunFam" id="3.90.580.10:FF:000001">
    <property type="entry name" value="DNA primase"/>
    <property type="match status" value="1"/>
</dbReference>
<keyword evidence="2 12" id="KW-0639">Primosome</keyword>
<evidence type="ECO:0000256" key="9">
    <source>
        <dbReference type="ARBA" id="ARBA00022842"/>
    </source>
</evidence>
<evidence type="ECO:0000313" key="17">
    <source>
        <dbReference type="Proteomes" id="UP000000292"/>
    </source>
</evidence>
<dbReference type="CDD" id="cd03364">
    <property type="entry name" value="TOPRIM_DnaG_primases"/>
    <property type="match status" value="1"/>
</dbReference>
<dbReference type="InterPro" id="IPR037068">
    <property type="entry name" value="DNA_primase_core_N_sf"/>
</dbReference>
<dbReference type="PROSITE" id="PS50880">
    <property type="entry name" value="TOPRIM"/>
    <property type="match status" value="1"/>
</dbReference>
<evidence type="ECO:0000256" key="10">
    <source>
        <dbReference type="ARBA" id="ARBA00023125"/>
    </source>
</evidence>
<keyword evidence="9" id="KW-0460">Magnesium</keyword>
<reference evidence="16 17" key="1">
    <citation type="journal article" date="2011" name="J. Bacteriol.">
        <title>Complete Genome Sequence of Alicyclobacillus acidocaldarius Strain Tc-4-1.</title>
        <authorList>
            <person name="Chen Y."/>
            <person name="He Y."/>
            <person name="Zhang B."/>
            <person name="Yang J."/>
            <person name="Li W."/>
            <person name="Dong Z."/>
            <person name="Hu S."/>
        </authorList>
    </citation>
    <scope>NUCLEOTIDE SEQUENCE [LARGE SCALE GENOMIC DNA]</scope>
    <source>
        <strain evidence="16 17">Tc-4-1</strain>
    </source>
</reference>
<dbReference type="PATRIC" id="fig|1048834.4.peg.1975"/>
<evidence type="ECO:0000256" key="1">
    <source>
        <dbReference type="ARBA" id="ARBA00022478"/>
    </source>
</evidence>
<protein>
    <recommendedName>
        <fullName evidence="12 13">DNA primase</fullName>
        <ecNumber evidence="12">2.7.7.101</ecNumber>
    </recommendedName>
</protein>
<dbReference type="Pfam" id="PF01807">
    <property type="entry name" value="Zn_ribbon_DnaG"/>
    <property type="match status" value="1"/>
</dbReference>
<dbReference type="SMART" id="SM00493">
    <property type="entry name" value="TOPRIM"/>
    <property type="match status" value="1"/>
</dbReference>
<dbReference type="HAMAP" id="MF_00974">
    <property type="entry name" value="DNA_primase_DnaG"/>
    <property type="match status" value="1"/>
</dbReference>
<evidence type="ECO:0000259" key="15">
    <source>
        <dbReference type="PROSITE" id="PS50880"/>
    </source>
</evidence>
<sequence>MMNVPETFIDTLRQKVDIVEVISEYVPLRKSGRSYVGLCPFHNERTPSFSVSPERQVYHCFGCGAGGTVFRFLMDIEGISFAEAVTLLAERCGIPLPDALHAPAPRSPRLERYRQAHDLAAKAFNHILMNTDAGVQALHYLLSRGISRTTMATFQLGYAPPSGRAMMSFLQQKGFSAEELIACGLAVDLGGELVDRFRGRVIIPIADRRGQVVAFGARALDDDAKPKYLNSPEYELFHKGRMLFNVHRARKAIRRERRALLLEGYMDVLAVAQAGIECAVATLGTSLTEEQAQLLKADCDKVVIAYDGDEAGRKATVRAIDVLEQAGITPVVLRLPDGMDPDEYIRAHGARAFERMLSESTWTAVQFLIEDMRARAEWVSPAGRTEFLRQVLRLLAERASPVEQEYQLRNLSQEFNLSVETLKEEMRGFAKPLRRRSPPREEVAPWVNSPRAAKGKDQVSLRILQAALFSQEAAEYLMEKGVTELAHPLHTALLSHVYSWRLEQPGQPPSAFIDRLEDEELVRLASSLLFDEPPEITAELVEDYLRALELFRLEQELKEKVRAWNEAEAAGDQEKSREIKLQVEWIQSQMATMKQPRALHAE</sequence>
<dbReference type="GO" id="GO:0003677">
    <property type="term" value="F:DNA binding"/>
    <property type="evidence" value="ECO:0007669"/>
    <property type="project" value="UniProtKB-KW"/>
</dbReference>
<dbReference type="FunFam" id="3.40.1360.10:FF:000002">
    <property type="entry name" value="DNA primase"/>
    <property type="match status" value="1"/>
</dbReference>
<dbReference type="SUPFAM" id="SSF57783">
    <property type="entry name" value="Zinc beta-ribbon"/>
    <property type="match status" value="1"/>
</dbReference>
<gene>
    <name evidence="12 16" type="primary">dnaG</name>
    <name evidence="16" type="ordered locus">TC41_2089</name>
</gene>
<keyword evidence="11 12" id="KW-0804">Transcription</keyword>
<dbReference type="PANTHER" id="PTHR30313">
    <property type="entry name" value="DNA PRIMASE"/>
    <property type="match status" value="1"/>
</dbReference>
<dbReference type="GO" id="GO:0008270">
    <property type="term" value="F:zinc ion binding"/>
    <property type="evidence" value="ECO:0007669"/>
    <property type="project" value="UniProtKB-UniRule"/>
</dbReference>
<organism evidence="16 17">
    <name type="scientific">Alicyclobacillus acidocaldarius (strain Tc-4-1)</name>
    <name type="common">Bacillus acidocaldarius</name>
    <dbReference type="NCBI Taxonomy" id="1048834"/>
    <lineage>
        <taxon>Bacteria</taxon>
        <taxon>Bacillati</taxon>
        <taxon>Bacillota</taxon>
        <taxon>Bacilli</taxon>
        <taxon>Bacillales</taxon>
        <taxon>Alicyclobacillaceae</taxon>
        <taxon>Alicyclobacillus</taxon>
    </lineage>
</organism>
<dbReference type="HOGENOM" id="CLU_013501_3_3_9"/>
<reference evidence="17" key="2">
    <citation type="submission" date="2011-06" db="EMBL/GenBank/DDBJ databases">
        <title>The complete genome sequence of Alicyclobacillus acidocaldarius sp. Tc-4-1.</title>
        <authorList>
            <person name="Chen Y."/>
            <person name="He Y."/>
            <person name="Dong Z."/>
            <person name="Hu S."/>
        </authorList>
    </citation>
    <scope>NUCLEOTIDE SEQUENCE [LARGE SCALE GENOMIC DNA]</scope>
    <source>
        <strain evidence="17">Tc-4-1</strain>
    </source>
</reference>
<dbReference type="eggNOG" id="COG0358">
    <property type="taxonomic scope" value="Bacteria"/>
</dbReference>
<comment type="domain">
    <text evidence="12">Contains an N-terminal zinc-binding domain, a central core domain that contains the primase activity, and a C-terminal DnaB-binding domain.</text>
</comment>
<dbReference type="InterPro" id="IPR016136">
    <property type="entry name" value="DNA_helicase_N/primase_C"/>
</dbReference>
<dbReference type="InterPro" id="IPR002694">
    <property type="entry name" value="Znf_CHC2"/>
</dbReference>
<evidence type="ECO:0000256" key="7">
    <source>
        <dbReference type="ARBA" id="ARBA00022771"/>
    </source>
</evidence>
<keyword evidence="6 12" id="KW-0479">Metal-binding</keyword>
<dbReference type="AlphaFoldDB" id="F8IEV4"/>
<comment type="subunit">
    <text evidence="12">Monomer. Interacts with DnaB.</text>
</comment>
<dbReference type="InterPro" id="IPR013264">
    <property type="entry name" value="DNAG_N"/>
</dbReference>
<dbReference type="GO" id="GO:0006269">
    <property type="term" value="P:DNA replication, synthesis of primer"/>
    <property type="evidence" value="ECO:0007669"/>
    <property type="project" value="UniProtKB-UniRule"/>
</dbReference>
<dbReference type="GO" id="GO:0005737">
    <property type="term" value="C:cytoplasm"/>
    <property type="evidence" value="ECO:0007669"/>
    <property type="project" value="TreeGrafter"/>
</dbReference>
<name>F8IEV4_ALIAT</name>
<dbReference type="GO" id="GO:0000428">
    <property type="term" value="C:DNA-directed RNA polymerase complex"/>
    <property type="evidence" value="ECO:0007669"/>
    <property type="project" value="UniProtKB-KW"/>
</dbReference>
<keyword evidence="1 12" id="KW-0240">DNA-directed RNA polymerase</keyword>
<evidence type="ECO:0000256" key="8">
    <source>
        <dbReference type="ARBA" id="ARBA00022833"/>
    </source>
</evidence>
<comment type="catalytic activity">
    <reaction evidence="12">
        <text>ssDNA + n NTP = ssDNA/pppN(pN)n-1 hybrid + (n-1) diphosphate.</text>
        <dbReference type="EC" id="2.7.7.101"/>
    </reaction>
</comment>
<dbReference type="KEGG" id="aad:TC41_2089"/>
<dbReference type="InterPro" id="IPR006295">
    <property type="entry name" value="DNA_primase_DnaG"/>
</dbReference>
<dbReference type="Pfam" id="PF10410">
    <property type="entry name" value="DnaB_bind"/>
    <property type="match status" value="1"/>
</dbReference>
<keyword evidence="3 12" id="KW-0808">Transferase</keyword>
<dbReference type="GO" id="GO:0003899">
    <property type="term" value="F:DNA-directed RNA polymerase activity"/>
    <property type="evidence" value="ECO:0007669"/>
    <property type="project" value="UniProtKB-UniRule"/>
</dbReference>
<evidence type="ECO:0000256" key="5">
    <source>
        <dbReference type="ARBA" id="ARBA00022705"/>
    </source>
</evidence>
<proteinExistence type="inferred from homology"/>
<evidence type="ECO:0000256" key="6">
    <source>
        <dbReference type="ARBA" id="ARBA00022723"/>
    </source>
</evidence>
<dbReference type="EC" id="2.7.7.101" evidence="12"/>
<comment type="similarity">
    <text evidence="12 13">Belongs to the DnaG primase family.</text>
</comment>
<evidence type="ECO:0000256" key="11">
    <source>
        <dbReference type="ARBA" id="ARBA00023163"/>
    </source>
</evidence>
<dbReference type="SUPFAM" id="SSF56731">
    <property type="entry name" value="DNA primase core"/>
    <property type="match status" value="1"/>
</dbReference>
<evidence type="ECO:0000256" key="2">
    <source>
        <dbReference type="ARBA" id="ARBA00022515"/>
    </source>
</evidence>
<evidence type="ECO:0000256" key="14">
    <source>
        <dbReference type="PIRSR" id="PIRSR002811-1"/>
    </source>
</evidence>
<keyword evidence="8 12" id="KW-0862">Zinc</keyword>
<feature type="zinc finger region" description="CHC2-type" evidence="12 14">
    <location>
        <begin position="39"/>
        <end position="63"/>
    </location>
</feature>
<evidence type="ECO:0000256" key="3">
    <source>
        <dbReference type="ARBA" id="ARBA00022679"/>
    </source>
</evidence>
<comment type="function">
    <text evidence="12 13">RNA polymerase that catalyzes the synthesis of short RNA molecules used as primers for DNA polymerase during DNA replication.</text>
</comment>
<dbReference type="InterPro" id="IPR030846">
    <property type="entry name" value="DnaG_bac"/>
</dbReference>
<dbReference type="Pfam" id="PF08275">
    <property type="entry name" value="DNAG_N"/>
    <property type="match status" value="1"/>
</dbReference>
<dbReference type="GO" id="GO:1990077">
    <property type="term" value="C:primosome complex"/>
    <property type="evidence" value="ECO:0007669"/>
    <property type="project" value="UniProtKB-KW"/>
</dbReference>
<dbReference type="Proteomes" id="UP000000292">
    <property type="component" value="Chromosome"/>
</dbReference>
<keyword evidence="5 12" id="KW-0235">DNA replication</keyword>
<keyword evidence="7 12" id="KW-0863">Zinc-finger</keyword>
<dbReference type="Pfam" id="PF13155">
    <property type="entry name" value="Toprim_2"/>
    <property type="match status" value="1"/>
</dbReference>
<dbReference type="NCBIfam" id="TIGR01391">
    <property type="entry name" value="dnaG"/>
    <property type="match status" value="1"/>
</dbReference>
<dbReference type="Gene3D" id="3.90.980.10">
    <property type="entry name" value="DNA primase, catalytic core, N-terminal domain"/>
    <property type="match status" value="1"/>
</dbReference>
<dbReference type="InterPro" id="IPR019475">
    <property type="entry name" value="DNA_primase_DnaB-bd"/>
</dbReference>
<evidence type="ECO:0000256" key="4">
    <source>
        <dbReference type="ARBA" id="ARBA00022695"/>
    </source>
</evidence>
<dbReference type="InterPro" id="IPR006171">
    <property type="entry name" value="TOPRIM_dom"/>
</dbReference>
<dbReference type="EMBL" id="CP002902">
    <property type="protein sequence ID" value="AEJ44000.1"/>
    <property type="molecule type" value="Genomic_DNA"/>
</dbReference>
<dbReference type="SMART" id="SM00400">
    <property type="entry name" value="ZnF_CHCC"/>
    <property type="match status" value="1"/>
</dbReference>
<evidence type="ECO:0000313" key="16">
    <source>
        <dbReference type="EMBL" id="AEJ44000.1"/>
    </source>
</evidence>